<dbReference type="STRING" id="1503.CLPU_27c00090"/>
<dbReference type="PATRIC" id="fig|1503.3.peg.1465"/>
<dbReference type="RefSeq" id="WP_050378922.1">
    <property type="nucleotide sequence ID" value="NZ_LGSS01000027.1"/>
</dbReference>
<dbReference type="GO" id="GO:0009236">
    <property type="term" value="P:cobalamin biosynthetic process"/>
    <property type="evidence" value="ECO:0007669"/>
    <property type="project" value="InterPro"/>
</dbReference>
<dbReference type="PANTHER" id="PTHR46638:SF1">
    <property type="entry name" value="CORRINOID ADENOSYLTRANSFERASE"/>
    <property type="match status" value="1"/>
</dbReference>
<dbReference type="PIRSF" id="PIRSF015617">
    <property type="entry name" value="Adensltrnsf_CobA"/>
    <property type="match status" value="1"/>
</dbReference>
<dbReference type="GO" id="GO:0008817">
    <property type="term" value="F:corrinoid adenosyltransferase activity"/>
    <property type="evidence" value="ECO:0007669"/>
    <property type="project" value="UniProtKB-EC"/>
</dbReference>
<dbReference type="InterPro" id="IPR027417">
    <property type="entry name" value="P-loop_NTPase"/>
</dbReference>
<name>A0A0L0W6F9_GOTPU</name>
<protein>
    <submittedName>
        <fullName evidence="1">Putative cob(I)yrinic acid a c-diamide adenosyltransferase</fullName>
        <ecNumber evidence="1">2.5.1.17</ecNumber>
    </submittedName>
</protein>
<dbReference type="Proteomes" id="UP000037267">
    <property type="component" value="Unassembled WGS sequence"/>
</dbReference>
<organism evidence="1 2">
    <name type="scientific">Gottschalkia purinilytica</name>
    <name type="common">Clostridium purinilyticum</name>
    <dbReference type="NCBI Taxonomy" id="1503"/>
    <lineage>
        <taxon>Bacteria</taxon>
        <taxon>Bacillati</taxon>
        <taxon>Bacillota</taxon>
        <taxon>Tissierellia</taxon>
        <taxon>Tissierellales</taxon>
        <taxon>Gottschalkiaceae</taxon>
        <taxon>Gottschalkia</taxon>
    </lineage>
</organism>
<dbReference type="AlphaFoldDB" id="A0A0L0W6F9"/>
<dbReference type="OrthoDB" id="9810309at2"/>
<accession>A0A0L0W6F9</accession>
<dbReference type="GO" id="GO:0005524">
    <property type="term" value="F:ATP binding"/>
    <property type="evidence" value="ECO:0007669"/>
    <property type="project" value="InterPro"/>
</dbReference>
<proteinExistence type="predicted"/>
<comment type="caution">
    <text evidence="1">The sequence shown here is derived from an EMBL/GenBank/DDBJ whole genome shotgun (WGS) entry which is preliminary data.</text>
</comment>
<dbReference type="PANTHER" id="PTHR46638">
    <property type="entry name" value="CORRINOID ADENOSYLTRANSFERASE"/>
    <property type="match status" value="1"/>
</dbReference>
<dbReference type="EC" id="2.5.1.17" evidence="1"/>
<evidence type="ECO:0000313" key="2">
    <source>
        <dbReference type="Proteomes" id="UP000037267"/>
    </source>
</evidence>
<dbReference type="Pfam" id="PF02572">
    <property type="entry name" value="CobA_CobO_BtuR"/>
    <property type="match status" value="1"/>
</dbReference>
<dbReference type="InterPro" id="IPR003724">
    <property type="entry name" value="CblAdoTrfase_CobA"/>
</dbReference>
<reference evidence="2" key="1">
    <citation type="submission" date="2015-07" db="EMBL/GenBank/DDBJ databases">
        <title>Draft genome sequence of the purine-degrading Gottschalkia purinilyticum DSM 1384 (formerly Clostridium purinilyticum).</title>
        <authorList>
            <person name="Poehlein A."/>
            <person name="Schiel-Bengelsdorf B."/>
            <person name="Bengelsdorf F.R."/>
            <person name="Daniel R."/>
            <person name="Duerre P."/>
        </authorList>
    </citation>
    <scope>NUCLEOTIDE SEQUENCE [LARGE SCALE GENOMIC DNA]</scope>
    <source>
        <strain evidence="2">DSM 1384</strain>
    </source>
</reference>
<keyword evidence="2" id="KW-1185">Reference proteome</keyword>
<sequence>MKLKQGLIQVYTGNGKGKTTAAIGLGIRALGRGLKVYMVQFLKTSDTGELHVIKNLDGFDIFRFERPRGFFWTLSDSDKIELQKDIDKAMEFVKETIKNNSCDLLILDEVMGAIGNGLIDKNELISLLKSKHESMEIVLTGRNVPQEIAEIANYISEINPVKHSFDEGIPARKGIEF</sequence>
<keyword evidence="1" id="KW-0808">Transferase</keyword>
<dbReference type="Gene3D" id="3.40.50.300">
    <property type="entry name" value="P-loop containing nucleotide triphosphate hydrolases"/>
    <property type="match status" value="1"/>
</dbReference>
<evidence type="ECO:0000313" key="1">
    <source>
        <dbReference type="EMBL" id="KNF07071.1"/>
    </source>
</evidence>
<dbReference type="SUPFAM" id="SSF52540">
    <property type="entry name" value="P-loop containing nucleoside triphosphate hydrolases"/>
    <property type="match status" value="1"/>
</dbReference>
<gene>
    <name evidence="1" type="ORF">CLPU_27c00090</name>
</gene>
<dbReference type="EMBL" id="LGSS01000027">
    <property type="protein sequence ID" value="KNF07071.1"/>
    <property type="molecule type" value="Genomic_DNA"/>
</dbReference>